<sequence length="285" mass="33113">MGFFNVTIPPKDSLCYVVCEIKKSENDQYSTYFRVRLNCRKLLETTPQAMAVPTDNGGLYVIVTKEFLENDTFWENCNTLDIQIINLRYLLPNDIYEKCLLYTIEYRLAPHWNKVESYLVEGQDFLSSSGSVNAIKLKINDIRDNSAQFCVTAVNLKIPFLRLSNQRATTSSVYVLPKTTWATVLSQSEEIAENQSENHFRDYEDLRAYWKNMHGYILPEHEEGLLYYIVEFYSGSSILLYPETCLISNGICWSVMDIDPKIYNRFREGLMKIVLCGQQLDVRTE</sequence>
<evidence type="ECO:0000259" key="1">
    <source>
        <dbReference type="Pfam" id="PF15813"/>
    </source>
</evidence>
<dbReference type="PANTHER" id="PTHR28495">
    <property type="entry name" value="HYPOTHETICAL PROTEIN LOC100359752"/>
    <property type="match status" value="1"/>
</dbReference>
<dbReference type="STRING" id="64791.A0A151X6V5"/>
<evidence type="ECO:0000313" key="3">
    <source>
        <dbReference type="Proteomes" id="UP000075809"/>
    </source>
</evidence>
<protein>
    <recommendedName>
        <fullName evidence="1">DUF4708 domain-containing protein</fullName>
    </recommendedName>
</protein>
<reference evidence="2 3" key="1">
    <citation type="submission" date="2015-09" db="EMBL/GenBank/DDBJ databases">
        <title>Trachymyrmex zeteki WGS genome.</title>
        <authorList>
            <person name="Nygaard S."/>
            <person name="Hu H."/>
            <person name="Boomsma J."/>
            <person name="Zhang G."/>
        </authorList>
    </citation>
    <scope>NUCLEOTIDE SEQUENCE [LARGE SCALE GENOMIC DNA]</scope>
    <source>
        <strain evidence="2">Tzet28-1</strain>
        <tissue evidence="2">Whole body</tissue>
    </source>
</reference>
<accession>A0A151X6V5</accession>
<organism evidence="2 3">
    <name type="scientific">Mycetomoellerius zeteki</name>
    <dbReference type="NCBI Taxonomy" id="64791"/>
    <lineage>
        <taxon>Eukaryota</taxon>
        <taxon>Metazoa</taxon>
        <taxon>Ecdysozoa</taxon>
        <taxon>Arthropoda</taxon>
        <taxon>Hexapoda</taxon>
        <taxon>Insecta</taxon>
        <taxon>Pterygota</taxon>
        <taxon>Neoptera</taxon>
        <taxon>Endopterygota</taxon>
        <taxon>Hymenoptera</taxon>
        <taxon>Apocrita</taxon>
        <taxon>Aculeata</taxon>
        <taxon>Formicoidea</taxon>
        <taxon>Formicidae</taxon>
        <taxon>Myrmicinae</taxon>
        <taxon>Mycetomoellerius</taxon>
    </lineage>
</organism>
<dbReference type="OrthoDB" id="6285995at2759"/>
<dbReference type="InterPro" id="IPR031643">
    <property type="entry name" value="DUF4708"/>
</dbReference>
<evidence type="ECO:0000313" key="2">
    <source>
        <dbReference type="EMBL" id="KYQ56121.1"/>
    </source>
</evidence>
<dbReference type="Pfam" id="PF15813">
    <property type="entry name" value="DUF4708"/>
    <property type="match status" value="2"/>
</dbReference>
<dbReference type="KEGG" id="mzt:108722078"/>
<dbReference type="EMBL" id="KQ982466">
    <property type="protein sequence ID" value="KYQ56121.1"/>
    <property type="molecule type" value="Genomic_DNA"/>
</dbReference>
<dbReference type="AlphaFoldDB" id="A0A151X6V5"/>
<feature type="domain" description="DUF4708" evidence="1">
    <location>
        <begin position="3"/>
        <end position="166"/>
    </location>
</feature>
<dbReference type="Proteomes" id="UP000075809">
    <property type="component" value="Unassembled WGS sequence"/>
</dbReference>
<feature type="domain" description="DUF4708" evidence="1">
    <location>
        <begin position="169"/>
        <end position="249"/>
    </location>
</feature>
<keyword evidence="3" id="KW-1185">Reference proteome</keyword>
<gene>
    <name evidence="2" type="ORF">ALC60_04959</name>
</gene>
<proteinExistence type="predicted"/>
<dbReference type="PANTHER" id="PTHR28495:SF1">
    <property type="entry name" value="GENE, 17266-RELATED"/>
    <property type="match status" value="1"/>
</dbReference>
<name>A0A151X6V5_9HYME</name>